<dbReference type="InterPro" id="IPR001667">
    <property type="entry name" value="DDH_dom"/>
</dbReference>
<dbReference type="GO" id="GO:0003676">
    <property type="term" value="F:nucleic acid binding"/>
    <property type="evidence" value="ECO:0007669"/>
    <property type="project" value="InterPro"/>
</dbReference>
<feature type="domain" description="DDH" evidence="1">
    <location>
        <begin position="29"/>
        <end position="166"/>
    </location>
</feature>
<dbReference type="SUPFAM" id="SSF64182">
    <property type="entry name" value="DHH phosphoesterases"/>
    <property type="match status" value="1"/>
</dbReference>
<dbReference type="InterPro" id="IPR003156">
    <property type="entry name" value="DHHA1_dom"/>
</dbReference>
<evidence type="ECO:0000259" key="1">
    <source>
        <dbReference type="Pfam" id="PF01368"/>
    </source>
</evidence>
<dbReference type="Gene3D" id="3.90.1640.10">
    <property type="entry name" value="inorganic pyrophosphatase (n-terminal core)"/>
    <property type="match status" value="1"/>
</dbReference>
<organism evidence="3 4">
    <name type="scientific">Listeria innocua ATCC 33091</name>
    <dbReference type="NCBI Taxonomy" id="1002366"/>
    <lineage>
        <taxon>Bacteria</taxon>
        <taxon>Bacillati</taxon>
        <taxon>Bacillota</taxon>
        <taxon>Bacilli</taxon>
        <taxon>Bacillales</taxon>
        <taxon>Listeriaceae</taxon>
        <taxon>Listeria</taxon>
    </lineage>
</organism>
<dbReference type="Pfam" id="PF02272">
    <property type="entry name" value="DHHA1"/>
    <property type="match status" value="1"/>
</dbReference>
<dbReference type="EMBL" id="AGCN01000033">
    <property type="protein sequence ID" value="EHN60724.1"/>
    <property type="molecule type" value="Genomic_DNA"/>
</dbReference>
<sequence>MSNDGTLKRNRGETMKSEILQQIKQYETIILHRHVRPDPDAYGSQMGLAEIIRASFPEKKVYSVGNDEVSLQFLGAVDEIADEVYKDALVIVCDTANQERVSDVRFSSGQKLIKIDHHPNDDAYGDLLWVDTTASSCSEMIVAFWETFSDELILNETAARLLYAGIVGDTGRFLYPSTTEETLRLSAHLVTFPFDRPALYRELYELPKNTVKLSGYILQNFVMDENGAATVYLSDTLLREFEVDPRDASALVSCIENVEGIKAWIMFIQEGPVFRARLRSKGPVINELAKEYGGGGHPLASGATLHNEEEIKEMTVKLARICAAK</sequence>
<comment type="caution">
    <text evidence="3">The sequence shown here is derived from an EMBL/GenBank/DDBJ whole genome shotgun (WGS) entry which is preliminary data.</text>
</comment>
<dbReference type="PANTHER" id="PTHR47618:SF1">
    <property type="entry name" value="BIFUNCTIONAL OLIGORIBONUCLEASE AND PAP PHOSPHATASE NRNA"/>
    <property type="match status" value="1"/>
</dbReference>
<dbReference type="Proteomes" id="UP000003597">
    <property type="component" value="Unassembled WGS sequence"/>
</dbReference>
<dbReference type="InterPro" id="IPR038763">
    <property type="entry name" value="DHH_sf"/>
</dbReference>
<keyword evidence="4" id="KW-1185">Reference proteome</keyword>
<evidence type="ECO:0000313" key="3">
    <source>
        <dbReference type="EMBL" id="EHN60724.1"/>
    </source>
</evidence>
<protein>
    <submittedName>
        <fullName evidence="3">DHHA1 domain protein</fullName>
    </submittedName>
</protein>
<proteinExistence type="predicted"/>
<feature type="domain" description="DHHA1" evidence="2">
    <location>
        <begin position="237"/>
        <end position="321"/>
    </location>
</feature>
<dbReference type="InterPro" id="IPR051319">
    <property type="entry name" value="Oligoribo/pAp-PDE_c-di-AMP_PDE"/>
</dbReference>
<evidence type="ECO:0000313" key="4">
    <source>
        <dbReference type="Proteomes" id="UP000003597"/>
    </source>
</evidence>
<accession>A0AB72Z776</accession>
<reference evidence="3 4" key="1">
    <citation type="submission" date="2011-08" db="EMBL/GenBank/DDBJ databases">
        <authorList>
            <person name="Weinstock G."/>
            <person name="Sodergren E."/>
            <person name="Clifton S."/>
            <person name="Fulton L."/>
            <person name="Fulton B."/>
            <person name="Courtney L."/>
            <person name="Fronick C."/>
            <person name="Harrison M."/>
            <person name="Strong C."/>
            <person name="Farmer C."/>
            <person name="Delahaunty K."/>
            <person name="Markovic C."/>
            <person name="Hall O."/>
            <person name="Minx P."/>
            <person name="Tomlinson C."/>
            <person name="Mitreva M."/>
            <person name="Hou S."/>
            <person name="Chen J."/>
            <person name="Wollam A."/>
            <person name="Pepin K.H."/>
            <person name="Johnson M."/>
            <person name="Bhonagiri V."/>
            <person name="Zhang X."/>
            <person name="Suruliraj S."/>
            <person name="Warren W."/>
            <person name="Chinwalla A."/>
            <person name="Mardis E.R."/>
            <person name="Wilson R.K."/>
        </authorList>
    </citation>
    <scope>NUCLEOTIDE SEQUENCE [LARGE SCALE GENOMIC DNA]</scope>
    <source>
        <strain evidence="3 4">ATCC 33091</strain>
    </source>
</reference>
<name>A0AB72Z776_LISIO</name>
<dbReference type="Pfam" id="PF01368">
    <property type="entry name" value="DHH"/>
    <property type="match status" value="1"/>
</dbReference>
<dbReference type="Gene3D" id="3.10.310.30">
    <property type="match status" value="1"/>
</dbReference>
<evidence type="ECO:0000259" key="2">
    <source>
        <dbReference type="Pfam" id="PF02272"/>
    </source>
</evidence>
<dbReference type="PANTHER" id="PTHR47618">
    <property type="entry name" value="BIFUNCTIONAL OLIGORIBONUCLEASE AND PAP PHOSPHATASE NRNA"/>
    <property type="match status" value="1"/>
</dbReference>
<gene>
    <name evidence="3" type="ORF">HMPREF0557_02238</name>
</gene>
<dbReference type="AlphaFoldDB" id="A0AB72Z776"/>